<evidence type="ECO:0000256" key="1">
    <source>
        <dbReference type="SAM" id="MobiDB-lite"/>
    </source>
</evidence>
<name>A0A4S8LY28_DENBC</name>
<dbReference type="AlphaFoldDB" id="A0A4S8LY28"/>
<dbReference type="Proteomes" id="UP000297245">
    <property type="component" value="Unassembled WGS sequence"/>
</dbReference>
<evidence type="ECO:0000313" key="2">
    <source>
        <dbReference type="EMBL" id="THU94594.1"/>
    </source>
</evidence>
<reference evidence="2 3" key="1">
    <citation type="journal article" date="2019" name="Nat. Ecol. Evol.">
        <title>Megaphylogeny resolves global patterns of mushroom evolution.</title>
        <authorList>
            <person name="Varga T."/>
            <person name="Krizsan K."/>
            <person name="Foldi C."/>
            <person name="Dima B."/>
            <person name="Sanchez-Garcia M."/>
            <person name="Sanchez-Ramirez S."/>
            <person name="Szollosi G.J."/>
            <person name="Szarkandi J.G."/>
            <person name="Papp V."/>
            <person name="Albert L."/>
            <person name="Andreopoulos W."/>
            <person name="Angelini C."/>
            <person name="Antonin V."/>
            <person name="Barry K.W."/>
            <person name="Bougher N.L."/>
            <person name="Buchanan P."/>
            <person name="Buyck B."/>
            <person name="Bense V."/>
            <person name="Catcheside P."/>
            <person name="Chovatia M."/>
            <person name="Cooper J."/>
            <person name="Damon W."/>
            <person name="Desjardin D."/>
            <person name="Finy P."/>
            <person name="Geml J."/>
            <person name="Haridas S."/>
            <person name="Hughes K."/>
            <person name="Justo A."/>
            <person name="Karasinski D."/>
            <person name="Kautmanova I."/>
            <person name="Kiss B."/>
            <person name="Kocsube S."/>
            <person name="Kotiranta H."/>
            <person name="LaButti K.M."/>
            <person name="Lechner B.E."/>
            <person name="Liimatainen K."/>
            <person name="Lipzen A."/>
            <person name="Lukacs Z."/>
            <person name="Mihaltcheva S."/>
            <person name="Morgado L.N."/>
            <person name="Niskanen T."/>
            <person name="Noordeloos M.E."/>
            <person name="Ohm R.A."/>
            <person name="Ortiz-Santana B."/>
            <person name="Ovrebo C."/>
            <person name="Racz N."/>
            <person name="Riley R."/>
            <person name="Savchenko A."/>
            <person name="Shiryaev A."/>
            <person name="Soop K."/>
            <person name="Spirin V."/>
            <person name="Szebenyi C."/>
            <person name="Tomsovsky M."/>
            <person name="Tulloss R.E."/>
            <person name="Uehling J."/>
            <person name="Grigoriev I.V."/>
            <person name="Vagvolgyi C."/>
            <person name="Papp T."/>
            <person name="Martin F.M."/>
            <person name="Miettinen O."/>
            <person name="Hibbett D.S."/>
            <person name="Nagy L.G."/>
        </authorList>
    </citation>
    <scope>NUCLEOTIDE SEQUENCE [LARGE SCALE GENOMIC DNA]</scope>
    <source>
        <strain evidence="2 3">CBS 962.96</strain>
    </source>
</reference>
<gene>
    <name evidence="2" type="ORF">K435DRAFT_798794</name>
</gene>
<sequence length="188" mass="21441">MANLDRPTLSQNLVRSGKRRQGGNGTGNATPNLPTIMMERLYTRPTYGMKLSWTIDQYLGLCSTHKFEGRPISQTRRHDLAVARKDFEMVNRCRRLPVCLEIFLDELRQKFYLVREDVTKHEIFVDYPDSLLTLDMGLGDRVLSCAAVPADIARGTPNPSQWGPPVAALELEGRDPIKNFVKPFNCFW</sequence>
<keyword evidence="3" id="KW-1185">Reference proteome</keyword>
<proteinExistence type="predicted"/>
<dbReference type="OrthoDB" id="192832at2759"/>
<accession>A0A4S8LY28</accession>
<feature type="region of interest" description="Disordered" evidence="1">
    <location>
        <begin position="1"/>
        <end position="33"/>
    </location>
</feature>
<dbReference type="EMBL" id="ML179220">
    <property type="protein sequence ID" value="THU94594.1"/>
    <property type="molecule type" value="Genomic_DNA"/>
</dbReference>
<organism evidence="2 3">
    <name type="scientific">Dendrothele bispora (strain CBS 962.96)</name>
    <dbReference type="NCBI Taxonomy" id="1314807"/>
    <lineage>
        <taxon>Eukaryota</taxon>
        <taxon>Fungi</taxon>
        <taxon>Dikarya</taxon>
        <taxon>Basidiomycota</taxon>
        <taxon>Agaricomycotina</taxon>
        <taxon>Agaricomycetes</taxon>
        <taxon>Agaricomycetidae</taxon>
        <taxon>Agaricales</taxon>
        <taxon>Agaricales incertae sedis</taxon>
        <taxon>Dendrothele</taxon>
    </lineage>
</organism>
<evidence type="ECO:0000313" key="3">
    <source>
        <dbReference type="Proteomes" id="UP000297245"/>
    </source>
</evidence>
<protein>
    <submittedName>
        <fullName evidence="2">Uncharacterized protein</fullName>
    </submittedName>
</protein>